<evidence type="ECO:0000313" key="8">
    <source>
        <dbReference type="Proteomes" id="UP000594262"/>
    </source>
</evidence>
<dbReference type="PANTHER" id="PTHR10454:SF210">
    <property type="entry name" value="CASPASE-2"/>
    <property type="match status" value="1"/>
</dbReference>
<dbReference type="Pfam" id="PF00656">
    <property type="entry name" value="Peptidase_C14"/>
    <property type="match status" value="1"/>
</dbReference>
<dbReference type="InterPro" id="IPR011600">
    <property type="entry name" value="Pept_C14_caspase"/>
</dbReference>
<organism evidence="7 8">
    <name type="scientific">Clytia hemisphaerica</name>
    <dbReference type="NCBI Taxonomy" id="252671"/>
    <lineage>
        <taxon>Eukaryota</taxon>
        <taxon>Metazoa</taxon>
        <taxon>Cnidaria</taxon>
        <taxon>Hydrozoa</taxon>
        <taxon>Hydroidolina</taxon>
        <taxon>Leptothecata</taxon>
        <taxon>Obeliida</taxon>
        <taxon>Clytiidae</taxon>
        <taxon>Clytia</taxon>
    </lineage>
</organism>
<dbReference type="Proteomes" id="UP000594262">
    <property type="component" value="Unplaced"/>
</dbReference>
<sequence length="472" mass="53423">MPFQEIEEEMFDIERPEDMPTPPKVVKSRSNVGKEVQSNRPPVSCCEEEDRDEVDRPAMCSWVQKASVGKQQDEDSKNPSVQPKQDEIEDEEMPWTTGQHAEPLKKPVLSDVVTVEEITAMQHDDVVTVEEITAMQHDVIESPPANATDGIRWTNALHQVQSPPKSVEPVWGKEYLKYSIPTKDGFEMSHRTIYPQALPKGSKQKNCEEKLDSDYFYKMDTFPRGRITIINVKEFKRTSSLSDRSGTDKDRDGLIDTFLQCGFIVDVFQNPSKAEILKALQSAANEDYSNMSCCACAILSHGQEGIIYGNDDGIKISDITKMFQTRGLAGKPKFFIFQACLGYKYMDPIDAVDAVDGPGVHREEEKALTLPSEADFLYAYSTVPGYFSWRNSHKGSWFVESLVNVFNQQAHKMDVSRMLVRANGGVSERKSKTDSAYTDNKRQVASTVSQLRKELFLFPPYGPLKDRKIKFH</sequence>
<dbReference type="PROSITE" id="PS50208">
    <property type="entry name" value="CASPASE_P20"/>
    <property type="match status" value="1"/>
</dbReference>
<feature type="domain" description="Caspase family p20" evidence="6">
    <location>
        <begin position="223"/>
        <end position="344"/>
    </location>
</feature>
<dbReference type="EnsemblMetazoa" id="CLYHEMT007054.1">
    <property type="protein sequence ID" value="CLYHEMP007054.1"/>
    <property type="gene ID" value="CLYHEMG007054"/>
</dbReference>
<feature type="domain" description="Caspase family p10" evidence="5">
    <location>
        <begin position="366"/>
        <end position="459"/>
    </location>
</feature>
<evidence type="ECO:0000259" key="5">
    <source>
        <dbReference type="PROSITE" id="PS50207"/>
    </source>
</evidence>
<dbReference type="InterPro" id="IPR029030">
    <property type="entry name" value="Caspase-like_dom_sf"/>
</dbReference>
<dbReference type="RefSeq" id="XP_066924161.1">
    <property type="nucleotide sequence ID" value="XM_067068060.1"/>
</dbReference>
<dbReference type="CDD" id="cd00032">
    <property type="entry name" value="CASc"/>
    <property type="match status" value="1"/>
</dbReference>
<dbReference type="PROSITE" id="PS50207">
    <property type="entry name" value="CASPASE_P10"/>
    <property type="match status" value="1"/>
</dbReference>
<protein>
    <submittedName>
        <fullName evidence="7">Uncharacterized protein</fullName>
    </submittedName>
</protein>
<accession>A0A7M5U711</accession>
<feature type="region of interest" description="Disordered" evidence="4">
    <location>
        <begin position="1"/>
        <end position="101"/>
    </location>
</feature>
<keyword evidence="8" id="KW-1185">Reference proteome</keyword>
<evidence type="ECO:0000256" key="4">
    <source>
        <dbReference type="SAM" id="MobiDB-lite"/>
    </source>
</evidence>
<evidence type="ECO:0000313" key="7">
    <source>
        <dbReference type="EnsemblMetazoa" id="CLYHEMP007054.1"/>
    </source>
</evidence>
<dbReference type="AlphaFoldDB" id="A0A7M5U711"/>
<dbReference type="GO" id="GO:0004197">
    <property type="term" value="F:cysteine-type endopeptidase activity"/>
    <property type="evidence" value="ECO:0007669"/>
    <property type="project" value="InterPro"/>
</dbReference>
<feature type="compositionally biased region" description="Polar residues" evidence="4">
    <location>
        <begin position="28"/>
        <end position="41"/>
    </location>
</feature>
<dbReference type="InterPro" id="IPR015917">
    <property type="entry name" value="Pept_C14A"/>
</dbReference>
<evidence type="ECO:0000256" key="3">
    <source>
        <dbReference type="RuleBase" id="RU003971"/>
    </source>
</evidence>
<dbReference type="InterPro" id="IPR002138">
    <property type="entry name" value="Pept_C14_p10"/>
</dbReference>
<dbReference type="PRINTS" id="PR00376">
    <property type="entry name" value="IL1BCENZYME"/>
</dbReference>
<dbReference type="Gene3D" id="3.40.50.1460">
    <property type="match status" value="1"/>
</dbReference>
<proteinExistence type="inferred from homology"/>
<dbReference type="GeneID" id="136811452"/>
<evidence type="ECO:0000256" key="1">
    <source>
        <dbReference type="ARBA" id="ARBA00010134"/>
    </source>
</evidence>
<dbReference type="PANTHER" id="PTHR10454">
    <property type="entry name" value="CASPASE"/>
    <property type="match status" value="1"/>
</dbReference>
<feature type="active site" evidence="2">
    <location>
        <position position="340"/>
    </location>
</feature>
<dbReference type="InterPro" id="IPR001309">
    <property type="entry name" value="Pept_C14_p20"/>
</dbReference>
<dbReference type="OrthoDB" id="6116485at2759"/>
<dbReference type="InterPro" id="IPR002398">
    <property type="entry name" value="Pept_C14"/>
</dbReference>
<name>A0A7M5U711_9CNID</name>
<feature type="active site" evidence="2">
    <location>
        <position position="301"/>
    </location>
</feature>
<comment type="similarity">
    <text evidence="1 3">Belongs to the peptidase C14A family.</text>
</comment>
<feature type="compositionally biased region" description="Acidic residues" evidence="4">
    <location>
        <begin position="1"/>
        <end position="11"/>
    </location>
</feature>
<evidence type="ECO:0000259" key="6">
    <source>
        <dbReference type="PROSITE" id="PS50208"/>
    </source>
</evidence>
<evidence type="ECO:0000256" key="2">
    <source>
        <dbReference type="PIRSR" id="PIRSR038001-1"/>
    </source>
</evidence>
<reference evidence="7" key="1">
    <citation type="submission" date="2021-01" db="UniProtKB">
        <authorList>
            <consortium name="EnsemblMetazoa"/>
        </authorList>
    </citation>
    <scope>IDENTIFICATION</scope>
</reference>
<dbReference type="GO" id="GO:0006508">
    <property type="term" value="P:proteolysis"/>
    <property type="evidence" value="ECO:0007669"/>
    <property type="project" value="InterPro"/>
</dbReference>
<dbReference type="SMART" id="SM00115">
    <property type="entry name" value="CASc"/>
    <property type="match status" value="1"/>
</dbReference>
<dbReference type="SUPFAM" id="SSF52129">
    <property type="entry name" value="Caspase-like"/>
    <property type="match status" value="1"/>
</dbReference>